<comment type="caution">
    <text evidence="1">The sequence shown here is derived from an EMBL/GenBank/DDBJ whole genome shotgun (WGS) entry which is preliminary data.</text>
</comment>
<dbReference type="Proteomes" id="UP000619788">
    <property type="component" value="Unassembled WGS sequence"/>
</dbReference>
<evidence type="ECO:0000313" key="1">
    <source>
        <dbReference type="EMBL" id="GIH91974.1"/>
    </source>
</evidence>
<accession>A0A8J3SH49</accession>
<proteinExistence type="predicted"/>
<protein>
    <submittedName>
        <fullName evidence="1">Uncharacterized protein</fullName>
    </submittedName>
</protein>
<dbReference type="RefSeq" id="WP_204064220.1">
    <property type="nucleotide sequence ID" value="NZ_BOOJ01000023.1"/>
</dbReference>
<keyword evidence="2" id="KW-1185">Reference proteome</keyword>
<dbReference type="AlphaFoldDB" id="A0A8J3SH49"/>
<organism evidence="1 2">
    <name type="scientific">Planobispora siamensis</name>
    <dbReference type="NCBI Taxonomy" id="936338"/>
    <lineage>
        <taxon>Bacteria</taxon>
        <taxon>Bacillati</taxon>
        <taxon>Actinomycetota</taxon>
        <taxon>Actinomycetes</taxon>
        <taxon>Streptosporangiales</taxon>
        <taxon>Streptosporangiaceae</taxon>
        <taxon>Planobispora</taxon>
    </lineage>
</organism>
<reference evidence="1 2" key="1">
    <citation type="submission" date="2021-01" db="EMBL/GenBank/DDBJ databases">
        <title>Whole genome shotgun sequence of Planobispora siamensis NBRC 107568.</title>
        <authorList>
            <person name="Komaki H."/>
            <person name="Tamura T."/>
        </authorList>
    </citation>
    <scope>NUCLEOTIDE SEQUENCE [LARGE SCALE GENOMIC DNA]</scope>
    <source>
        <strain evidence="1 2">NBRC 107568</strain>
    </source>
</reference>
<sequence length="71" mass="7773">MTPCAHGHAADPRMCPTCRRAPAPAEPEPLIRGVIHDVLGNALAPYLADHLTRRLFDELVASGLEIHRRPT</sequence>
<gene>
    <name evidence="1" type="ORF">Psi01_26040</name>
</gene>
<dbReference type="EMBL" id="BOOJ01000023">
    <property type="protein sequence ID" value="GIH91974.1"/>
    <property type="molecule type" value="Genomic_DNA"/>
</dbReference>
<name>A0A8J3SH49_9ACTN</name>
<evidence type="ECO:0000313" key="2">
    <source>
        <dbReference type="Proteomes" id="UP000619788"/>
    </source>
</evidence>